<evidence type="ECO:0000313" key="4">
    <source>
        <dbReference type="Proteomes" id="UP000440224"/>
    </source>
</evidence>
<feature type="region of interest" description="Disordered" evidence="1">
    <location>
        <begin position="291"/>
        <end position="321"/>
    </location>
</feature>
<keyword evidence="2" id="KW-1133">Transmembrane helix</keyword>
<evidence type="ECO:0008006" key="5">
    <source>
        <dbReference type="Google" id="ProtNLM"/>
    </source>
</evidence>
<dbReference type="AlphaFoldDB" id="A0A6N7PX55"/>
<accession>A0A6N7PX55</accession>
<keyword evidence="2" id="KW-0472">Membrane</keyword>
<dbReference type="Proteomes" id="UP000440224">
    <property type="component" value="Unassembled WGS sequence"/>
</dbReference>
<dbReference type="RefSeq" id="WP_153823265.1">
    <property type="nucleotide sequence ID" value="NZ_WJIE01000011.1"/>
</dbReference>
<evidence type="ECO:0000256" key="1">
    <source>
        <dbReference type="SAM" id="MobiDB-lite"/>
    </source>
</evidence>
<reference evidence="3 4" key="1">
    <citation type="submission" date="2019-10" db="EMBL/GenBank/DDBJ databases">
        <title>A soil myxobacterium in the family Polyangiaceae.</title>
        <authorList>
            <person name="Li Y."/>
            <person name="Wang J."/>
        </authorList>
    </citation>
    <scope>NUCLEOTIDE SEQUENCE [LARGE SCALE GENOMIC DNA]</scope>
    <source>
        <strain evidence="3 4">DSM 14734</strain>
    </source>
</reference>
<gene>
    <name evidence="3" type="ORF">GF068_31770</name>
</gene>
<comment type="caution">
    <text evidence="3">The sequence shown here is derived from an EMBL/GenBank/DDBJ whole genome shotgun (WGS) entry which is preliminary data.</text>
</comment>
<feature type="compositionally biased region" description="Pro residues" evidence="1">
    <location>
        <begin position="297"/>
        <end position="306"/>
    </location>
</feature>
<evidence type="ECO:0000313" key="3">
    <source>
        <dbReference type="EMBL" id="MRG96469.1"/>
    </source>
</evidence>
<proteinExistence type="predicted"/>
<dbReference type="OrthoDB" id="5487781at2"/>
<evidence type="ECO:0000256" key="2">
    <source>
        <dbReference type="SAM" id="Phobius"/>
    </source>
</evidence>
<dbReference type="EMBL" id="WJIE01000011">
    <property type="protein sequence ID" value="MRG96469.1"/>
    <property type="molecule type" value="Genomic_DNA"/>
</dbReference>
<keyword evidence="2" id="KW-0812">Transmembrane</keyword>
<name>A0A6N7PX55_9BACT</name>
<sequence length="839" mass="88513">MTSSRGTFLDNLAAHARSRGLFVLGITLVALVIRVATSPAPPARSVEAIAAMLGASVNGSVGPEDFIWEERGGLIHDALIGRRVLFLAARPSGTDLAPTNDLYRAEVRISRGGRPVAVRRVVNLTNTPLGHEHDLVAHGRWAAYATSADGLVQGLTILDLAGDAALQQARTRSERLRAAVENWLSESALRGIGETAVLFGAPPKQARFELTQDMLVMALGEDALPAAVTLADASVNPGPRDAYALAAQRLPHDVTPWSRFLEATTRELVGEGAAGRVKRLVTSLRTRALRFREATSSPPPELPAPPASETASEEGFPPPRVATKRERTMPGEGLWIPAPGVHPLPASKPEAPPALFTTFVRPDPDRPHAVVHLVALDGRRLELRPVPGTLAPRIPTGLRGEGRIPAADVPSAVAAFAAGPPANTPPLGLVVERRTFLPPRADVHTLAVDRFGRPSIGAWPFGEDVPQEIRALRQTGAPLVTAGRVGTFSEADAVLLDRSALGVTEAGHLIYGWGEALSAELLARALVLAGCREALPLATSPDPTGLGFFQRKGDELDARAHVPGMSFLPERALTGSPTELVYVVERKANPDAPLPEGATWEPDPATQPAPLWQPGIFAATVSKLGAQVRLAWFAPERFTFHIRAGEKELSHRFGGTFPGTLGDAERPHVLAAVGLGTGRRKGPRGLAIDGSIGLKIGAGAGVLVVGDGPVRIDKSESFTPTPDADATELPLTADEGRPLPESRVVGSMRPRAALCALPDGAVLVASTTFDTDEATTEALVDAGCARVVALDRGTHLNAFVHRAGGATLPEARYEQTTLYVLESPLRGRASTLVGPTKPN</sequence>
<protein>
    <recommendedName>
        <fullName evidence="5">Phosphodiester glycosidase domain-containing protein</fullName>
    </recommendedName>
</protein>
<keyword evidence="4" id="KW-1185">Reference proteome</keyword>
<feature type="region of interest" description="Disordered" evidence="1">
    <location>
        <begin position="715"/>
        <end position="739"/>
    </location>
</feature>
<organism evidence="3 4">
    <name type="scientific">Polyangium spumosum</name>
    <dbReference type="NCBI Taxonomy" id="889282"/>
    <lineage>
        <taxon>Bacteria</taxon>
        <taxon>Pseudomonadati</taxon>
        <taxon>Myxococcota</taxon>
        <taxon>Polyangia</taxon>
        <taxon>Polyangiales</taxon>
        <taxon>Polyangiaceae</taxon>
        <taxon>Polyangium</taxon>
    </lineage>
</organism>
<feature type="transmembrane region" description="Helical" evidence="2">
    <location>
        <begin position="20"/>
        <end position="37"/>
    </location>
</feature>